<reference evidence="6" key="1">
    <citation type="journal article" date="1997" name="Nucleic Acids Res.">
        <title>tRNAscan-SE: a program for improved detection of transfer RNA genes in genomic sequence.</title>
        <authorList>
            <person name="Lowe T.M."/>
            <person name="Eddy S.R."/>
        </authorList>
    </citation>
    <scope>NUCLEOTIDE SEQUENCE [LARGE SCALE GENOMIC DNA]</scope>
    <source>
        <strain evidence="6">r\B97-61/B2</strain>
    </source>
</reference>
<evidence type="ECO:0000259" key="5">
    <source>
        <dbReference type="PROSITE" id="PS51005"/>
    </source>
</evidence>
<keyword evidence="1" id="KW-0805">Transcription regulation</keyword>
<dbReference type="Gramene" id="Tc05v2_t013260.1">
    <property type="protein sequence ID" value="Tc05v2_p013260.1"/>
    <property type="gene ID" value="Tc05v2_g013260"/>
</dbReference>
<keyword evidence="4" id="KW-0539">Nucleus</keyword>
<reference evidence="7" key="2">
    <citation type="submission" date="2025-08" db="UniProtKB">
        <authorList>
            <consortium name="RefSeq"/>
        </authorList>
    </citation>
    <scope>IDENTIFICATION</scope>
</reference>
<dbReference type="Gene3D" id="2.170.150.80">
    <property type="entry name" value="NAC domain"/>
    <property type="match status" value="1"/>
</dbReference>
<keyword evidence="3" id="KW-0804">Transcription</keyword>
<dbReference type="GO" id="GO:0006355">
    <property type="term" value="P:regulation of DNA-templated transcription"/>
    <property type="evidence" value="ECO:0007669"/>
    <property type="project" value="InterPro"/>
</dbReference>
<evidence type="ECO:0000256" key="1">
    <source>
        <dbReference type="ARBA" id="ARBA00023015"/>
    </source>
</evidence>
<dbReference type="SUPFAM" id="SSF101941">
    <property type="entry name" value="NAC domain"/>
    <property type="match status" value="1"/>
</dbReference>
<feature type="domain" description="NAC" evidence="5">
    <location>
        <begin position="28"/>
        <end position="184"/>
    </location>
</feature>
<dbReference type="GO" id="GO:0003677">
    <property type="term" value="F:DNA binding"/>
    <property type="evidence" value="ECO:0007669"/>
    <property type="project" value="UniProtKB-KW"/>
</dbReference>
<dbReference type="InterPro" id="IPR003441">
    <property type="entry name" value="NAC-dom"/>
</dbReference>
<protein>
    <submittedName>
        <fullName evidence="7">NAC transcription factor 56</fullName>
    </submittedName>
</protein>
<proteinExistence type="predicted"/>
<evidence type="ECO:0000256" key="4">
    <source>
        <dbReference type="ARBA" id="ARBA00023242"/>
    </source>
</evidence>
<dbReference type="AlphaFoldDB" id="A0AB32V4M5"/>
<evidence type="ECO:0000256" key="3">
    <source>
        <dbReference type="ARBA" id="ARBA00023163"/>
    </source>
</evidence>
<accession>A0AB32V4M5</accession>
<dbReference type="InterPro" id="IPR036093">
    <property type="entry name" value="NAC_dom_sf"/>
</dbReference>
<evidence type="ECO:0000256" key="2">
    <source>
        <dbReference type="ARBA" id="ARBA00023125"/>
    </source>
</evidence>
<dbReference type="PANTHER" id="PTHR31719">
    <property type="entry name" value="NAC TRANSCRIPTION FACTOR 56"/>
    <property type="match status" value="1"/>
</dbReference>
<dbReference type="Proteomes" id="UP000694886">
    <property type="component" value="Chromosome 5"/>
</dbReference>
<gene>
    <name evidence="7" type="primary">LOC18598961</name>
</gene>
<dbReference type="PROSITE" id="PS51005">
    <property type="entry name" value="NAC"/>
    <property type="match status" value="1"/>
</dbReference>
<keyword evidence="2" id="KW-0238">DNA-binding</keyword>
<dbReference type="PANTHER" id="PTHR31719:SF226">
    <property type="entry name" value="NAC TRANSCRIPTION FACTOR 29-LIKE ISOFORM X1"/>
    <property type="match status" value="1"/>
</dbReference>
<dbReference type="KEGG" id="tcc:18598961"/>
<dbReference type="RefSeq" id="XP_007028771.2">
    <property type="nucleotide sequence ID" value="XM_007028709.2"/>
</dbReference>
<organism evidence="6 7">
    <name type="scientific">Theobroma cacao</name>
    <name type="common">Cacao</name>
    <name type="synonym">Cocoa</name>
    <dbReference type="NCBI Taxonomy" id="3641"/>
    <lineage>
        <taxon>Eukaryota</taxon>
        <taxon>Viridiplantae</taxon>
        <taxon>Streptophyta</taxon>
        <taxon>Embryophyta</taxon>
        <taxon>Tracheophyta</taxon>
        <taxon>Spermatophyta</taxon>
        <taxon>Magnoliopsida</taxon>
        <taxon>eudicotyledons</taxon>
        <taxon>Gunneridae</taxon>
        <taxon>Pentapetalae</taxon>
        <taxon>rosids</taxon>
        <taxon>malvids</taxon>
        <taxon>Malvales</taxon>
        <taxon>Malvaceae</taxon>
        <taxon>Byttnerioideae</taxon>
        <taxon>Theobroma</taxon>
    </lineage>
</organism>
<dbReference type="Pfam" id="PF02365">
    <property type="entry name" value="NAM"/>
    <property type="match status" value="1"/>
</dbReference>
<evidence type="ECO:0000313" key="7">
    <source>
        <dbReference type="RefSeq" id="XP_007028771.2"/>
    </source>
</evidence>
<dbReference type="GeneID" id="18598961"/>
<evidence type="ECO:0000313" key="6">
    <source>
        <dbReference type="Proteomes" id="UP000694886"/>
    </source>
</evidence>
<sequence length="241" mass="29044">MEQNYQHNKLTKMQLDDATQNDEYLNSFPPGVRFFPSDEELLQHYLKNKVLNQPIFPNIIQEVNLYQHHPLELTGMYKPLTETEWYFFTCRDRKHSKGCRPNRATPRGFWKQSGVEKPIPLDSEDAIGYKKWLIFYEKENEQVKRTDWKMHEYRIHDTISSPNKESAGNWLKVDGWVLCRIFKKKEKNNEEETETFNPEVKDHDSIFDDYFSLTAENNFPYQKNNDCFDDLEEFDLRFFCK</sequence>
<name>A0AB32V4M5_THECC</name>